<dbReference type="Pfam" id="PF07366">
    <property type="entry name" value="SnoaL"/>
    <property type="match status" value="1"/>
</dbReference>
<evidence type="ECO:0000313" key="1">
    <source>
        <dbReference type="EMBL" id="RDI67229.1"/>
    </source>
</evidence>
<proteinExistence type="predicted"/>
<reference evidence="1 2" key="1">
    <citation type="submission" date="2018-07" db="EMBL/GenBank/DDBJ databases">
        <title>Genomic Encyclopedia of Type Strains, Phase IV (KMG-IV): sequencing the most valuable type-strain genomes for metagenomic binning, comparative biology and taxonomic classification.</title>
        <authorList>
            <person name="Goeker M."/>
        </authorList>
    </citation>
    <scope>NUCLEOTIDE SEQUENCE [LARGE SCALE GENOMIC DNA]</scope>
    <source>
        <strain evidence="1 2">DSM 44290</strain>
    </source>
</reference>
<dbReference type="Gene3D" id="3.10.450.50">
    <property type="match status" value="1"/>
</dbReference>
<dbReference type="STRING" id="1210086.GCA_001613105_07342"/>
<name>A0A370I941_9NOCA</name>
<dbReference type="EMBL" id="QQBC01000003">
    <property type="protein sequence ID" value="RDI67229.1"/>
    <property type="molecule type" value="Genomic_DNA"/>
</dbReference>
<dbReference type="Proteomes" id="UP000254869">
    <property type="component" value="Unassembled WGS sequence"/>
</dbReference>
<dbReference type="AlphaFoldDB" id="A0A370I941"/>
<dbReference type="SUPFAM" id="SSF54427">
    <property type="entry name" value="NTF2-like"/>
    <property type="match status" value="1"/>
</dbReference>
<accession>A0A370I941</accession>
<gene>
    <name evidence="1" type="ORF">DFR76_103300</name>
</gene>
<comment type="caution">
    <text evidence="1">The sequence shown here is derived from an EMBL/GenBank/DDBJ whole genome shotgun (WGS) entry which is preliminary data.</text>
</comment>
<sequence>MESTTATDRAEELLTGWIALWNGDYSAATSLIAPDFTVHAAMFDGSAVRGPQGLVDWIARIRAAFSELVFHVEVGPIVDGCLSALRWIATGTYGGGFPGATAPQGTSISFTGTDTLRIEDGELAEYWLNSDVHVLLAQLGVQF</sequence>
<evidence type="ECO:0000313" key="2">
    <source>
        <dbReference type="Proteomes" id="UP000254869"/>
    </source>
</evidence>
<dbReference type="RefSeq" id="WP_068007764.1">
    <property type="nucleotide sequence ID" value="NZ_QQBC01000003.1"/>
</dbReference>
<dbReference type="InterPro" id="IPR032710">
    <property type="entry name" value="NTF2-like_dom_sf"/>
</dbReference>
<dbReference type="InterPro" id="IPR009959">
    <property type="entry name" value="Cyclase_SnoaL-like"/>
</dbReference>
<keyword evidence="2" id="KW-1185">Reference proteome</keyword>
<organism evidence="1 2">
    <name type="scientific">Nocardia pseudobrasiliensis</name>
    <dbReference type="NCBI Taxonomy" id="45979"/>
    <lineage>
        <taxon>Bacteria</taxon>
        <taxon>Bacillati</taxon>
        <taxon>Actinomycetota</taxon>
        <taxon>Actinomycetes</taxon>
        <taxon>Mycobacteriales</taxon>
        <taxon>Nocardiaceae</taxon>
        <taxon>Nocardia</taxon>
    </lineage>
</organism>
<protein>
    <submittedName>
        <fullName evidence="1">Putative ester cyclase</fullName>
    </submittedName>
</protein>
<dbReference type="GO" id="GO:0030638">
    <property type="term" value="P:polyketide metabolic process"/>
    <property type="evidence" value="ECO:0007669"/>
    <property type="project" value="InterPro"/>
</dbReference>